<dbReference type="AlphaFoldDB" id="A0ABD0ZB05"/>
<feature type="region of interest" description="Disordered" evidence="1">
    <location>
        <begin position="1"/>
        <end position="87"/>
    </location>
</feature>
<comment type="caution">
    <text evidence="2">The sequence shown here is derived from an EMBL/GenBank/DDBJ whole genome shotgun (WGS) entry which is preliminary data.</text>
</comment>
<sequence length="166" mass="18782">MASKRRNMFHKNKTQETTEEEIEFVEGNHGVQYSGGEVAAGMAEHQPRLGVHHPHHQPQPQQQIHHQQSRSPVPSHSQPSPQLPKFKGIVRVDLPQLAEQTLRFGIGEAGPRRDNTTELYCDYPQSLKLKTASKRRNMVYENKMLETTEIGTGNLPSFCSYDLSIG</sequence>
<dbReference type="EMBL" id="JBFDAA010000004">
    <property type="protein sequence ID" value="KAL1138023.1"/>
    <property type="molecule type" value="Genomic_DNA"/>
</dbReference>
<dbReference type="Proteomes" id="UP001558652">
    <property type="component" value="Unassembled WGS sequence"/>
</dbReference>
<gene>
    <name evidence="2" type="ORF">AAG570_009718</name>
</gene>
<evidence type="ECO:0000313" key="3">
    <source>
        <dbReference type="Proteomes" id="UP001558652"/>
    </source>
</evidence>
<evidence type="ECO:0000256" key="1">
    <source>
        <dbReference type="SAM" id="MobiDB-lite"/>
    </source>
</evidence>
<proteinExistence type="predicted"/>
<feature type="compositionally biased region" description="Low complexity" evidence="1">
    <location>
        <begin position="58"/>
        <end position="84"/>
    </location>
</feature>
<keyword evidence="3" id="KW-1185">Reference proteome</keyword>
<reference evidence="2 3" key="1">
    <citation type="submission" date="2024-07" db="EMBL/GenBank/DDBJ databases">
        <title>Chromosome-level genome assembly of the water stick insect Ranatra chinensis (Heteroptera: Nepidae).</title>
        <authorList>
            <person name="Liu X."/>
        </authorList>
    </citation>
    <scope>NUCLEOTIDE SEQUENCE [LARGE SCALE GENOMIC DNA]</scope>
    <source>
        <strain evidence="2">Cailab_2021Rc</strain>
        <tissue evidence="2">Muscle</tissue>
    </source>
</reference>
<name>A0ABD0ZB05_9HEMI</name>
<evidence type="ECO:0000313" key="2">
    <source>
        <dbReference type="EMBL" id="KAL1138023.1"/>
    </source>
</evidence>
<accession>A0ABD0ZB05</accession>
<organism evidence="2 3">
    <name type="scientific">Ranatra chinensis</name>
    <dbReference type="NCBI Taxonomy" id="642074"/>
    <lineage>
        <taxon>Eukaryota</taxon>
        <taxon>Metazoa</taxon>
        <taxon>Ecdysozoa</taxon>
        <taxon>Arthropoda</taxon>
        <taxon>Hexapoda</taxon>
        <taxon>Insecta</taxon>
        <taxon>Pterygota</taxon>
        <taxon>Neoptera</taxon>
        <taxon>Paraneoptera</taxon>
        <taxon>Hemiptera</taxon>
        <taxon>Heteroptera</taxon>
        <taxon>Panheteroptera</taxon>
        <taxon>Nepomorpha</taxon>
        <taxon>Nepidae</taxon>
        <taxon>Ranatrinae</taxon>
        <taxon>Ranatra</taxon>
    </lineage>
</organism>
<feature type="compositionally biased region" description="Basic residues" evidence="1">
    <location>
        <begin position="1"/>
        <end position="12"/>
    </location>
</feature>
<protein>
    <submittedName>
        <fullName evidence="2">Uncharacterized protein</fullName>
    </submittedName>
</protein>